<evidence type="ECO:0000256" key="2">
    <source>
        <dbReference type="SAM" id="SignalP"/>
    </source>
</evidence>
<protein>
    <submittedName>
        <fullName evidence="4">Microcin C transport system substrate-binding protein</fullName>
    </submittedName>
</protein>
<gene>
    <name evidence="4" type="ORF">EC844_102168</name>
</gene>
<comment type="caution">
    <text evidence="4">The sequence shown here is derived from an EMBL/GenBank/DDBJ whole genome shotgun (WGS) entry which is preliminary data.</text>
</comment>
<dbReference type="Gene3D" id="3.40.190.10">
    <property type="entry name" value="Periplasmic binding protein-like II"/>
    <property type="match status" value="1"/>
</dbReference>
<keyword evidence="1 2" id="KW-0732">Signal</keyword>
<dbReference type="GO" id="GO:0030288">
    <property type="term" value="C:outer membrane-bounded periplasmic space"/>
    <property type="evidence" value="ECO:0007669"/>
    <property type="project" value="TreeGrafter"/>
</dbReference>
<dbReference type="InterPro" id="IPR030678">
    <property type="entry name" value="Peptide/Ni-bd"/>
</dbReference>
<dbReference type="OrthoDB" id="9803988at2"/>
<dbReference type="PANTHER" id="PTHR30290:SF64">
    <property type="entry name" value="ABC TRANSPORTER PERIPLASMIC BINDING PROTEIN"/>
    <property type="match status" value="1"/>
</dbReference>
<keyword evidence="5" id="KW-1185">Reference proteome</keyword>
<dbReference type="AlphaFoldDB" id="A0A4R1Y439"/>
<dbReference type="GO" id="GO:1904680">
    <property type="term" value="F:peptide transmembrane transporter activity"/>
    <property type="evidence" value="ECO:0007669"/>
    <property type="project" value="TreeGrafter"/>
</dbReference>
<dbReference type="CDD" id="cd08497">
    <property type="entry name" value="MbnE-like"/>
    <property type="match status" value="1"/>
</dbReference>
<sequence length="613" mass="70756">MQQRRSVVNTLSGMMLALYASMAWSEVQTTPYLSMYSTPLYLQHQAMPYANPNAPKGGIMTLRDSGTFDNLNSMNGKGTFVAGVNFLFDSLMSRSLDEPGVMYPLLAEKVTLDPKQSSSIIFHLNPKARFSNGTPVTAEDVKFTFDTYQSKANYGLQMYIADLAKTEVLSQHQVRMTFKSSNNTELPSILAELSIYSKADWNGKDFGRATMTPILGSGPYMIDRIDAGRSITYKRDPNYWAKDLPVNRGRYNFDQIKYVYYRNLNTAFEGFKTGQYTLHEEKYTRTWVSGYNFPAVKAGMIQKTKIKLENPVPTQSFIFNMRRAPFNDIHLRKALSLAYDFEWMNKAMFYGQLQRLNSYFQNSELEAKSTPSAAELKVLQPYLNRLEPIQRQEVLLDWKYPASDGSGFHRDGLLQARQILLDAGYRYQNGQLLDRQSKPIRLEFMIHQDGLQRTLMPFVRNVKKLGIEVNIRLVDVPQYLERIRRYDYDMTSFVMPQSLSPGNEQAQMWGSKAADEVGNYNLSGIKNPVIDEVIQNIIRAPNREQLVLQTRVLDRLLRSGYYQLLTYNKPDTWIAYWNIYQFPKLTPKLSTGFEFWWVDPQQAAKVNQYLSRK</sequence>
<dbReference type="PIRSF" id="PIRSF002741">
    <property type="entry name" value="MppA"/>
    <property type="match status" value="1"/>
</dbReference>
<evidence type="ECO:0000256" key="1">
    <source>
        <dbReference type="ARBA" id="ARBA00022729"/>
    </source>
</evidence>
<dbReference type="PANTHER" id="PTHR30290">
    <property type="entry name" value="PERIPLASMIC BINDING COMPONENT OF ABC TRANSPORTER"/>
    <property type="match status" value="1"/>
</dbReference>
<reference evidence="4 5" key="1">
    <citation type="submission" date="2019-03" db="EMBL/GenBank/DDBJ databases">
        <title>Genomic analyses of the natural microbiome of Caenorhabditis elegans.</title>
        <authorList>
            <person name="Samuel B."/>
        </authorList>
    </citation>
    <scope>NUCLEOTIDE SEQUENCE [LARGE SCALE GENOMIC DNA]</scope>
    <source>
        <strain evidence="4 5">JUb89</strain>
    </source>
</reference>
<evidence type="ECO:0000313" key="5">
    <source>
        <dbReference type="Proteomes" id="UP000294963"/>
    </source>
</evidence>
<name>A0A4R1Y439_ACICA</name>
<dbReference type="InterPro" id="IPR039424">
    <property type="entry name" value="SBP_5"/>
</dbReference>
<dbReference type="SUPFAM" id="SSF53850">
    <property type="entry name" value="Periplasmic binding protein-like II"/>
    <property type="match status" value="1"/>
</dbReference>
<dbReference type="Gene3D" id="3.10.105.10">
    <property type="entry name" value="Dipeptide-binding Protein, Domain 3"/>
    <property type="match status" value="1"/>
</dbReference>
<feature type="signal peptide" evidence="2">
    <location>
        <begin position="1"/>
        <end position="25"/>
    </location>
</feature>
<dbReference type="GO" id="GO:0015833">
    <property type="term" value="P:peptide transport"/>
    <property type="evidence" value="ECO:0007669"/>
    <property type="project" value="TreeGrafter"/>
</dbReference>
<dbReference type="Proteomes" id="UP000294963">
    <property type="component" value="Unassembled WGS sequence"/>
</dbReference>
<dbReference type="GO" id="GO:0043190">
    <property type="term" value="C:ATP-binding cassette (ABC) transporter complex"/>
    <property type="evidence" value="ECO:0007669"/>
    <property type="project" value="InterPro"/>
</dbReference>
<organism evidence="4 5">
    <name type="scientific">Acinetobacter calcoaceticus</name>
    <dbReference type="NCBI Taxonomy" id="471"/>
    <lineage>
        <taxon>Bacteria</taxon>
        <taxon>Pseudomonadati</taxon>
        <taxon>Pseudomonadota</taxon>
        <taxon>Gammaproteobacteria</taxon>
        <taxon>Moraxellales</taxon>
        <taxon>Moraxellaceae</taxon>
        <taxon>Acinetobacter</taxon>
        <taxon>Acinetobacter calcoaceticus/baumannii complex</taxon>
    </lineage>
</organism>
<proteinExistence type="predicted"/>
<evidence type="ECO:0000259" key="3">
    <source>
        <dbReference type="Pfam" id="PF00496"/>
    </source>
</evidence>
<dbReference type="Pfam" id="PF00496">
    <property type="entry name" value="SBP_bac_5"/>
    <property type="match status" value="1"/>
</dbReference>
<evidence type="ECO:0000313" key="4">
    <source>
        <dbReference type="EMBL" id="TCM69900.1"/>
    </source>
</evidence>
<dbReference type="EMBL" id="SLVJ01000002">
    <property type="protein sequence ID" value="TCM69900.1"/>
    <property type="molecule type" value="Genomic_DNA"/>
</dbReference>
<feature type="chain" id="PRO_5020431607" evidence="2">
    <location>
        <begin position="26"/>
        <end position="613"/>
    </location>
</feature>
<dbReference type="GO" id="GO:0042884">
    <property type="term" value="P:microcin transport"/>
    <property type="evidence" value="ECO:0007669"/>
    <property type="project" value="TreeGrafter"/>
</dbReference>
<feature type="domain" description="Solute-binding protein family 5" evidence="3">
    <location>
        <begin position="103"/>
        <end position="513"/>
    </location>
</feature>
<dbReference type="InterPro" id="IPR000914">
    <property type="entry name" value="SBP_5_dom"/>
</dbReference>
<accession>A0A4R1Y439</accession>